<dbReference type="STRING" id="363870.NG54_05285"/>
<keyword evidence="2 5" id="KW-0812">Transmembrane</keyword>
<reference evidence="6 8" key="1">
    <citation type="submission" date="2014-10" db="EMBL/GenBank/DDBJ databases">
        <title>Draft genome of phytase producing Bacillus ginsengihumi strain M2.11.</title>
        <authorList>
            <person name="Toymentseva A."/>
            <person name="Boulygina E.A."/>
            <person name="Kazakov S.V."/>
            <person name="Kayumov I."/>
            <person name="Suleimanova A.D."/>
            <person name="Mardanova A.M."/>
            <person name="Maria S.N."/>
            <person name="Sergey M.Y."/>
            <person name="Sharipova M.R."/>
        </authorList>
    </citation>
    <scope>NUCLEOTIDE SEQUENCE [LARGE SCALE GENOMIC DNA]</scope>
    <source>
        <strain evidence="6 8">M2.11</strain>
    </source>
</reference>
<evidence type="ECO:0000256" key="5">
    <source>
        <dbReference type="SAM" id="Phobius"/>
    </source>
</evidence>
<feature type="transmembrane region" description="Helical" evidence="5">
    <location>
        <begin position="51"/>
        <end position="72"/>
    </location>
</feature>
<comment type="caution">
    <text evidence="6">The sequence shown here is derived from an EMBL/GenBank/DDBJ whole genome shotgun (WGS) entry which is preliminary data.</text>
</comment>
<comment type="subcellular location">
    <subcellularLocation>
        <location evidence="1">Membrane</location>
        <topology evidence="1">Multi-pass membrane protein</topology>
    </subcellularLocation>
</comment>
<dbReference type="Pfam" id="PF09685">
    <property type="entry name" value="MamF_MmsF"/>
    <property type="match status" value="1"/>
</dbReference>
<name>A0A0A6VCL2_9BACI</name>
<sequence length="107" mass="12253">MVTRDERMLAMAIFVLSLFTTIIGPLLIWLLKKDSSTFIDFYGKEYFNFLISYAIYSLIAGILTIVLIGFLILPLLGVGYFLFTIIAAIKAYSGYKYRIPFVIRLFS</sequence>
<evidence type="ECO:0000313" key="7">
    <source>
        <dbReference type="EMBL" id="NEY19858.1"/>
    </source>
</evidence>
<reference evidence="7 9" key="3">
    <citation type="submission" date="2020-03" db="EMBL/GenBank/DDBJ databases">
        <title>Bacillus aquiflavi sp. nov., isolated from yellow water of strong flavor Chinese baijiu in Yibin region of China.</title>
        <authorList>
            <person name="Xie J."/>
        </authorList>
    </citation>
    <scope>NUCLEOTIDE SEQUENCE [LARGE SCALE GENOMIC DNA]</scope>
    <source>
        <strain evidence="7 9">Gsoil 114</strain>
    </source>
</reference>
<proteinExistence type="predicted"/>
<feature type="transmembrane region" description="Helical" evidence="5">
    <location>
        <begin position="78"/>
        <end position="95"/>
    </location>
</feature>
<evidence type="ECO:0000313" key="6">
    <source>
        <dbReference type="EMBL" id="KHD86040.1"/>
    </source>
</evidence>
<protein>
    <submittedName>
        <fullName evidence="7">DUF4870 domain-containing protein</fullName>
    </submittedName>
</protein>
<evidence type="ECO:0000313" key="9">
    <source>
        <dbReference type="Proteomes" id="UP000476934"/>
    </source>
</evidence>
<dbReference type="Proteomes" id="UP000476934">
    <property type="component" value="Unassembled WGS sequence"/>
</dbReference>
<dbReference type="RefSeq" id="WP_025729285.1">
    <property type="nucleotide sequence ID" value="NZ_JAAIWK010000009.1"/>
</dbReference>
<feature type="transmembrane region" description="Helical" evidence="5">
    <location>
        <begin position="12"/>
        <end position="31"/>
    </location>
</feature>
<reference evidence="7" key="2">
    <citation type="submission" date="2020-02" db="EMBL/GenBank/DDBJ databases">
        <authorList>
            <person name="Feng H."/>
        </authorList>
    </citation>
    <scope>NUCLEOTIDE SEQUENCE [LARGE SCALE GENOMIC DNA]</scope>
    <source>
        <strain evidence="7">Gsoil 114</strain>
    </source>
</reference>
<keyword evidence="9" id="KW-1185">Reference proteome</keyword>
<dbReference type="AlphaFoldDB" id="A0A0A6VCL2"/>
<accession>A0A0A6VCL2</accession>
<dbReference type="OrthoDB" id="9808930at2"/>
<dbReference type="Proteomes" id="UP000030588">
    <property type="component" value="Unassembled WGS sequence"/>
</dbReference>
<evidence type="ECO:0000256" key="1">
    <source>
        <dbReference type="ARBA" id="ARBA00004141"/>
    </source>
</evidence>
<dbReference type="EMBL" id="JRUN01000011">
    <property type="protein sequence ID" value="KHD86040.1"/>
    <property type="molecule type" value="Genomic_DNA"/>
</dbReference>
<evidence type="ECO:0000256" key="3">
    <source>
        <dbReference type="ARBA" id="ARBA00022989"/>
    </source>
</evidence>
<evidence type="ECO:0000256" key="2">
    <source>
        <dbReference type="ARBA" id="ARBA00022692"/>
    </source>
</evidence>
<keyword evidence="4 5" id="KW-0472">Membrane</keyword>
<evidence type="ECO:0000256" key="4">
    <source>
        <dbReference type="ARBA" id="ARBA00023136"/>
    </source>
</evidence>
<keyword evidence="3 5" id="KW-1133">Transmembrane helix</keyword>
<dbReference type="InterPro" id="IPR019109">
    <property type="entry name" value="MamF_MmsF"/>
</dbReference>
<evidence type="ECO:0000313" key="8">
    <source>
        <dbReference type="Proteomes" id="UP000030588"/>
    </source>
</evidence>
<dbReference type="EMBL" id="JAAIWK010000009">
    <property type="protein sequence ID" value="NEY19858.1"/>
    <property type="molecule type" value="Genomic_DNA"/>
</dbReference>
<gene>
    <name evidence="7" type="ORF">G4D61_07740</name>
    <name evidence="6" type="ORF">NG54_05285</name>
</gene>
<organism evidence="6 8">
    <name type="scientific">Heyndrickxia ginsengihumi</name>
    <dbReference type="NCBI Taxonomy" id="363870"/>
    <lineage>
        <taxon>Bacteria</taxon>
        <taxon>Bacillati</taxon>
        <taxon>Bacillota</taxon>
        <taxon>Bacilli</taxon>
        <taxon>Bacillales</taxon>
        <taxon>Bacillaceae</taxon>
        <taxon>Heyndrickxia</taxon>
    </lineage>
</organism>